<dbReference type="EMBL" id="LJIJ01000064">
    <property type="protein sequence ID" value="ODN03757.1"/>
    <property type="molecule type" value="Genomic_DNA"/>
</dbReference>
<feature type="transmembrane region" description="Helical" evidence="2">
    <location>
        <begin position="485"/>
        <end position="508"/>
    </location>
</feature>
<keyword evidence="2" id="KW-0472">Membrane</keyword>
<dbReference type="AlphaFoldDB" id="A0A1D2NEV3"/>
<feature type="region of interest" description="Disordered" evidence="1">
    <location>
        <begin position="364"/>
        <end position="455"/>
    </location>
</feature>
<feature type="compositionally biased region" description="Low complexity" evidence="1">
    <location>
        <begin position="86"/>
        <end position="97"/>
    </location>
</feature>
<evidence type="ECO:0000256" key="2">
    <source>
        <dbReference type="SAM" id="Phobius"/>
    </source>
</evidence>
<gene>
    <name evidence="3" type="ORF">Ocin01_02905</name>
</gene>
<organism evidence="3 4">
    <name type="scientific">Orchesella cincta</name>
    <name type="common">Springtail</name>
    <name type="synonym">Podura cincta</name>
    <dbReference type="NCBI Taxonomy" id="48709"/>
    <lineage>
        <taxon>Eukaryota</taxon>
        <taxon>Metazoa</taxon>
        <taxon>Ecdysozoa</taxon>
        <taxon>Arthropoda</taxon>
        <taxon>Hexapoda</taxon>
        <taxon>Collembola</taxon>
        <taxon>Entomobryomorpha</taxon>
        <taxon>Entomobryoidea</taxon>
        <taxon>Orchesellidae</taxon>
        <taxon>Orchesellinae</taxon>
        <taxon>Orchesella</taxon>
    </lineage>
</organism>
<name>A0A1D2NEV3_ORCCI</name>
<keyword evidence="2" id="KW-0812">Transmembrane</keyword>
<feature type="compositionally biased region" description="Polar residues" evidence="1">
    <location>
        <begin position="428"/>
        <end position="452"/>
    </location>
</feature>
<accession>A0A1D2NEV3</accession>
<proteinExistence type="predicted"/>
<reference evidence="3 4" key="1">
    <citation type="journal article" date="2016" name="Genome Biol. Evol.">
        <title>Gene Family Evolution Reflects Adaptation to Soil Environmental Stressors in the Genome of the Collembolan Orchesella cincta.</title>
        <authorList>
            <person name="Faddeeva-Vakhrusheva A."/>
            <person name="Derks M.F."/>
            <person name="Anvar S.Y."/>
            <person name="Agamennone V."/>
            <person name="Suring W."/>
            <person name="Smit S."/>
            <person name="van Straalen N.M."/>
            <person name="Roelofs D."/>
        </authorList>
    </citation>
    <scope>NUCLEOTIDE SEQUENCE [LARGE SCALE GENOMIC DNA]</scope>
    <source>
        <tissue evidence="3">Mixed pool</tissue>
    </source>
</reference>
<sequence>MDTHSRSPLNIYIFFNCTREMSTPPREPLPDIPTEGEEILESRTVENSNNCTIMSATSSFNERTASMTFPASSTACNSSGLAGDNSNPNGSPISTTSSSVQVISKRNWKLWSVWNPKLVAFPLFQSCLDGVNSVACGKGSLEGLVNSVFESYFHDEEYDQLRMGDFEVFLITKDKVEEGYNRDSESLEMEAREVNFQFNQEKAVFSRYPVYLRSFAGLAEILRGIIAPSDILIISGGFHLTFDYVRYELNWDENHPTQIIRISQNASRTDISLSEKIIPSPQWKRFEFQYKVQKAEMKRTVIRHKFYIHKQFCRNVTDTLAYTQSSWDFPMPLICGVDPAAIYEFLLSPNFKMPMELVGSPPTLPILETSPRSSSGESQETEVVDPDSSYFTASPDSSSERTRDEERKRRTDKYMQIFKVNPPEDFESSTSSVDSQIEEVSTTQNRQPQNSKLHLYGIPSGGRKEDPPPACTKQQNGHCFCICSYLVWVMALTFMFFLIIGISALYMVSTRLDACPVKPEMTTSAEITSNNNYNLFGFLQEEEELEQESLRYQHLFKDNAWVRENWGRIKGWMSYFMKWINENCSLECVVAKFGIWIDFLQIY</sequence>
<dbReference type="Proteomes" id="UP000094527">
    <property type="component" value="Unassembled WGS sequence"/>
</dbReference>
<keyword evidence="2" id="KW-1133">Transmembrane helix</keyword>
<protein>
    <submittedName>
        <fullName evidence="3">Uncharacterized protein</fullName>
    </submittedName>
</protein>
<evidence type="ECO:0000256" key="1">
    <source>
        <dbReference type="SAM" id="MobiDB-lite"/>
    </source>
</evidence>
<comment type="caution">
    <text evidence="3">The sequence shown here is derived from an EMBL/GenBank/DDBJ whole genome shotgun (WGS) entry which is preliminary data.</text>
</comment>
<evidence type="ECO:0000313" key="4">
    <source>
        <dbReference type="Proteomes" id="UP000094527"/>
    </source>
</evidence>
<keyword evidence="4" id="KW-1185">Reference proteome</keyword>
<feature type="compositionally biased region" description="Basic and acidic residues" evidence="1">
    <location>
        <begin position="398"/>
        <end position="413"/>
    </location>
</feature>
<feature type="region of interest" description="Disordered" evidence="1">
    <location>
        <begin position="78"/>
        <end position="97"/>
    </location>
</feature>
<evidence type="ECO:0000313" key="3">
    <source>
        <dbReference type="EMBL" id="ODN03757.1"/>
    </source>
</evidence>